<dbReference type="STRING" id="22663.A0A2I0I3I7"/>
<dbReference type="PANTHER" id="PTHR48065:SF11">
    <property type="entry name" value="OS11G0213300 PROTEIN"/>
    <property type="match status" value="1"/>
</dbReference>
<dbReference type="SUPFAM" id="SSF52058">
    <property type="entry name" value="L domain-like"/>
    <property type="match status" value="1"/>
</dbReference>
<keyword evidence="1" id="KW-0732">Signal</keyword>
<dbReference type="InterPro" id="IPR001611">
    <property type="entry name" value="Leu-rich_rpt"/>
</dbReference>
<reference evidence="2 3" key="1">
    <citation type="submission" date="2017-11" db="EMBL/GenBank/DDBJ databases">
        <title>De-novo sequencing of pomegranate (Punica granatum L.) genome.</title>
        <authorList>
            <person name="Akparov Z."/>
            <person name="Amiraslanov A."/>
            <person name="Hajiyeva S."/>
            <person name="Abbasov M."/>
            <person name="Kaur K."/>
            <person name="Hamwieh A."/>
            <person name="Solovyev V."/>
            <person name="Salamov A."/>
            <person name="Braich B."/>
            <person name="Kosarev P."/>
            <person name="Mahmoud A."/>
            <person name="Hajiyev E."/>
            <person name="Babayeva S."/>
            <person name="Izzatullayeva V."/>
            <person name="Mammadov A."/>
            <person name="Mammadov A."/>
            <person name="Sharifova S."/>
            <person name="Ojaghi J."/>
            <person name="Eynullazada K."/>
            <person name="Bayramov B."/>
            <person name="Abdulazimova A."/>
            <person name="Shahmuradov I."/>
        </authorList>
    </citation>
    <scope>NUCLEOTIDE SEQUENCE [LARGE SCALE GENOMIC DNA]</scope>
    <source>
        <strain evidence="3">cv. AG2017</strain>
        <tissue evidence="2">Leaf</tissue>
    </source>
</reference>
<dbReference type="PANTHER" id="PTHR48065">
    <property type="entry name" value="OS10G0469600 PROTEIN"/>
    <property type="match status" value="1"/>
</dbReference>
<evidence type="ECO:0000256" key="1">
    <source>
        <dbReference type="SAM" id="SignalP"/>
    </source>
</evidence>
<accession>A0A2I0I3I7</accession>
<evidence type="ECO:0000313" key="2">
    <source>
        <dbReference type="EMBL" id="PKI38559.1"/>
    </source>
</evidence>
<feature type="signal peptide" evidence="1">
    <location>
        <begin position="1"/>
        <end position="24"/>
    </location>
</feature>
<sequence>MAGSLSLFIVFVYLFSLRFHLLAGASQSVPQCHEFERSASLQLKQSLKEGPEYCYFKIFLRGDDKKLESWKLQEDQEGSNCCTWSRVQCGGHTGHVIGLDLSNACLYGSINSSSNLFHPVHLESQSPSFFRTLTELSQLDLNNNRLTSQIPSFLGNLSQLSALYLGLNQLTGQIIFHWEPHANLQFSSFAQSIDRPNPGAVMNLQQMENMYLNSNKLTGLIPSQLGSLIHLESHELSLNRFHGPVPSSVSHLSNLAFLNLYANNLSGDLRLGMFSVLKSLNTLVLSFNYFFLLHEPNASESYPLFSASQPAAPQRLGDERVCSRKASNMSPSAATPNISPGDHKKLGLCSSSLLNQTADAMLVASRATKATGELFLYLL</sequence>
<gene>
    <name evidence="2" type="ORF">CRG98_040992</name>
</gene>
<keyword evidence="3" id="KW-1185">Reference proteome</keyword>
<comment type="caution">
    <text evidence="2">The sequence shown here is derived from an EMBL/GenBank/DDBJ whole genome shotgun (WGS) entry which is preliminary data.</text>
</comment>
<dbReference type="AlphaFoldDB" id="A0A2I0I3I7"/>
<dbReference type="EMBL" id="PGOL01004056">
    <property type="protein sequence ID" value="PKI38559.1"/>
    <property type="molecule type" value="Genomic_DNA"/>
</dbReference>
<evidence type="ECO:0000313" key="3">
    <source>
        <dbReference type="Proteomes" id="UP000233551"/>
    </source>
</evidence>
<dbReference type="Proteomes" id="UP000233551">
    <property type="component" value="Unassembled WGS sequence"/>
</dbReference>
<protein>
    <submittedName>
        <fullName evidence="2">Uncharacterized protein</fullName>
    </submittedName>
</protein>
<proteinExistence type="predicted"/>
<dbReference type="InterPro" id="IPR032675">
    <property type="entry name" value="LRR_dom_sf"/>
</dbReference>
<feature type="chain" id="PRO_5014177835" evidence="1">
    <location>
        <begin position="25"/>
        <end position="379"/>
    </location>
</feature>
<dbReference type="Gene3D" id="3.80.10.10">
    <property type="entry name" value="Ribonuclease Inhibitor"/>
    <property type="match status" value="2"/>
</dbReference>
<name>A0A2I0I3I7_PUNGR</name>
<dbReference type="Pfam" id="PF00560">
    <property type="entry name" value="LRR_1"/>
    <property type="match status" value="2"/>
</dbReference>
<organism evidence="2 3">
    <name type="scientific">Punica granatum</name>
    <name type="common">Pomegranate</name>
    <dbReference type="NCBI Taxonomy" id="22663"/>
    <lineage>
        <taxon>Eukaryota</taxon>
        <taxon>Viridiplantae</taxon>
        <taxon>Streptophyta</taxon>
        <taxon>Embryophyta</taxon>
        <taxon>Tracheophyta</taxon>
        <taxon>Spermatophyta</taxon>
        <taxon>Magnoliopsida</taxon>
        <taxon>eudicotyledons</taxon>
        <taxon>Gunneridae</taxon>
        <taxon>Pentapetalae</taxon>
        <taxon>rosids</taxon>
        <taxon>malvids</taxon>
        <taxon>Myrtales</taxon>
        <taxon>Lythraceae</taxon>
        <taxon>Punica</taxon>
    </lineage>
</organism>